<organism evidence="1">
    <name type="scientific">mine drainage metagenome</name>
    <dbReference type="NCBI Taxonomy" id="410659"/>
    <lineage>
        <taxon>unclassified sequences</taxon>
        <taxon>metagenomes</taxon>
        <taxon>ecological metagenomes</taxon>
    </lineage>
</organism>
<evidence type="ECO:0000313" key="1">
    <source>
        <dbReference type="EMBL" id="EQD55402.1"/>
    </source>
</evidence>
<name>T1AE44_9ZZZZ</name>
<feature type="non-terminal residue" evidence="1">
    <location>
        <position position="1"/>
    </location>
</feature>
<sequence>SSMLEAQKRIDFMQTTLVTRDIREAITTAGLKMRPYVFSSLFLNRFRHSREQGLNITPLEAVHYGA</sequence>
<reference evidence="1" key="2">
    <citation type="journal article" date="2014" name="ISME J.">
        <title>Microbial stratification in low pH oxic and suboxic macroscopic growths along an acid mine drainage.</title>
        <authorList>
            <person name="Mendez-Garcia C."/>
            <person name="Mesa V."/>
            <person name="Sprenger R.R."/>
            <person name="Richter M."/>
            <person name="Diez M.S."/>
            <person name="Solano J."/>
            <person name="Bargiela R."/>
            <person name="Golyshina O.V."/>
            <person name="Manteca A."/>
            <person name="Ramos J.L."/>
            <person name="Gallego J.R."/>
            <person name="Llorente I."/>
            <person name="Martins Dos Santos V.A."/>
            <person name="Jensen O.N."/>
            <person name="Pelaez A.I."/>
            <person name="Sanchez J."/>
            <person name="Ferrer M."/>
        </authorList>
    </citation>
    <scope>NUCLEOTIDE SEQUENCE</scope>
</reference>
<accession>T1AE44</accession>
<proteinExistence type="predicted"/>
<comment type="caution">
    <text evidence="1">The sequence shown here is derived from an EMBL/GenBank/DDBJ whole genome shotgun (WGS) entry which is preliminary data.</text>
</comment>
<gene>
    <name evidence="1" type="ORF">B1B_09247</name>
</gene>
<dbReference type="AlphaFoldDB" id="T1AE44"/>
<dbReference type="EMBL" id="AUZY01006089">
    <property type="protein sequence ID" value="EQD55402.1"/>
    <property type="molecule type" value="Genomic_DNA"/>
</dbReference>
<protein>
    <submittedName>
        <fullName evidence="1">Uncharacterized protein</fullName>
    </submittedName>
</protein>
<reference evidence="1" key="1">
    <citation type="submission" date="2013-08" db="EMBL/GenBank/DDBJ databases">
        <authorList>
            <person name="Mendez C."/>
            <person name="Richter M."/>
            <person name="Ferrer M."/>
            <person name="Sanchez J."/>
        </authorList>
    </citation>
    <scope>NUCLEOTIDE SEQUENCE</scope>
</reference>